<dbReference type="RefSeq" id="WP_120168403.1">
    <property type="nucleotide sequence ID" value="NZ_MCIB01000010.1"/>
</dbReference>
<dbReference type="GO" id="GO:0005737">
    <property type="term" value="C:cytoplasm"/>
    <property type="evidence" value="ECO:0007669"/>
    <property type="project" value="UniProtKB-SubCell"/>
</dbReference>
<dbReference type="UniPathway" id="UPA00068">
    <property type="reaction ID" value="UER00108"/>
</dbReference>
<evidence type="ECO:0000256" key="3">
    <source>
        <dbReference type="ARBA" id="ARBA00022605"/>
    </source>
</evidence>
<comment type="catalytic activity">
    <reaction evidence="6 7">
        <text>N-acetyl-L-glutamate 5-semialdehyde + phosphate + NADP(+) = N-acetyl-L-glutamyl 5-phosphate + NADPH + H(+)</text>
        <dbReference type="Rhea" id="RHEA:21588"/>
        <dbReference type="ChEBI" id="CHEBI:15378"/>
        <dbReference type="ChEBI" id="CHEBI:29123"/>
        <dbReference type="ChEBI" id="CHEBI:43474"/>
        <dbReference type="ChEBI" id="CHEBI:57783"/>
        <dbReference type="ChEBI" id="CHEBI:57936"/>
        <dbReference type="ChEBI" id="CHEBI:58349"/>
        <dbReference type="EC" id="1.2.1.38"/>
    </reaction>
</comment>
<comment type="similarity">
    <text evidence="7">Belongs to the NAGSA dehydrogenase family. Type 1 subfamily.</text>
</comment>
<keyword evidence="5 7" id="KW-0560">Oxidoreductase</keyword>
<dbReference type="SMART" id="SM00859">
    <property type="entry name" value="Semialdhyde_dh"/>
    <property type="match status" value="1"/>
</dbReference>
<keyword evidence="4 7" id="KW-0521">NADP</keyword>
<name>A0A419T4T2_9FIRM</name>
<dbReference type="InterPro" id="IPR000706">
    <property type="entry name" value="AGPR_type-1"/>
</dbReference>
<accession>A0A419T4T2</accession>
<dbReference type="CDD" id="cd23934">
    <property type="entry name" value="AGPR_1_C"/>
    <property type="match status" value="1"/>
</dbReference>
<dbReference type="PANTHER" id="PTHR32338">
    <property type="entry name" value="N-ACETYL-GAMMA-GLUTAMYL-PHOSPHATE REDUCTASE, CHLOROPLASTIC-RELATED-RELATED"/>
    <property type="match status" value="1"/>
</dbReference>
<evidence type="ECO:0000256" key="2">
    <source>
        <dbReference type="ARBA" id="ARBA00022571"/>
    </source>
</evidence>
<evidence type="ECO:0000313" key="11">
    <source>
        <dbReference type="Proteomes" id="UP000284177"/>
    </source>
</evidence>
<keyword evidence="7" id="KW-0963">Cytoplasm</keyword>
<dbReference type="GO" id="GO:0070401">
    <property type="term" value="F:NADP+ binding"/>
    <property type="evidence" value="ECO:0007669"/>
    <property type="project" value="InterPro"/>
</dbReference>
<proteinExistence type="inferred from homology"/>
<dbReference type="PROSITE" id="PS01224">
    <property type="entry name" value="ARGC"/>
    <property type="match status" value="1"/>
</dbReference>
<dbReference type="GO" id="GO:0051287">
    <property type="term" value="F:NAD binding"/>
    <property type="evidence" value="ECO:0007669"/>
    <property type="project" value="InterPro"/>
</dbReference>
<dbReference type="FunFam" id="3.30.360.10:FF:000014">
    <property type="entry name" value="N-acetyl-gamma-glutamyl-phosphate reductase"/>
    <property type="match status" value="1"/>
</dbReference>
<dbReference type="AlphaFoldDB" id="A0A419T4T2"/>
<organism evidence="10 11">
    <name type="scientific">Thermohalobacter berrensis</name>
    <dbReference type="NCBI Taxonomy" id="99594"/>
    <lineage>
        <taxon>Bacteria</taxon>
        <taxon>Bacillati</taxon>
        <taxon>Bacillota</taxon>
        <taxon>Tissierellia</taxon>
        <taxon>Tissierellales</taxon>
        <taxon>Thermohalobacteraceae</taxon>
        <taxon>Thermohalobacter</taxon>
    </lineage>
</organism>
<dbReference type="Gene3D" id="3.40.50.720">
    <property type="entry name" value="NAD(P)-binding Rossmann-like Domain"/>
    <property type="match status" value="1"/>
</dbReference>
<dbReference type="GO" id="GO:0006526">
    <property type="term" value="P:L-arginine biosynthetic process"/>
    <property type="evidence" value="ECO:0007669"/>
    <property type="project" value="UniProtKB-UniRule"/>
</dbReference>
<dbReference type="Gene3D" id="3.30.360.10">
    <property type="entry name" value="Dihydrodipicolinate Reductase, domain 2"/>
    <property type="match status" value="1"/>
</dbReference>
<evidence type="ECO:0000256" key="4">
    <source>
        <dbReference type="ARBA" id="ARBA00022857"/>
    </source>
</evidence>
<dbReference type="PANTHER" id="PTHR32338:SF10">
    <property type="entry name" value="N-ACETYL-GAMMA-GLUTAMYL-PHOSPHATE REDUCTASE, CHLOROPLASTIC-RELATED"/>
    <property type="match status" value="1"/>
</dbReference>
<evidence type="ECO:0000256" key="8">
    <source>
        <dbReference type="PROSITE-ProRule" id="PRU10010"/>
    </source>
</evidence>
<comment type="caution">
    <text evidence="10">The sequence shown here is derived from an EMBL/GenBank/DDBJ whole genome shotgun (WGS) entry which is preliminary data.</text>
</comment>
<comment type="pathway">
    <text evidence="1 7">Amino-acid biosynthesis; L-arginine biosynthesis; N(2)-acetyl-L-ornithine from L-glutamate: step 3/4.</text>
</comment>
<feature type="domain" description="Semialdehyde dehydrogenase NAD-binding" evidence="9">
    <location>
        <begin position="3"/>
        <end position="143"/>
    </location>
</feature>
<feature type="active site" evidence="7 8">
    <location>
        <position position="151"/>
    </location>
</feature>
<keyword evidence="3 7" id="KW-0028">Amino-acid biosynthesis</keyword>
<reference evidence="10 11" key="1">
    <citation type="submission" date="2016-08" db="EMBL/GenBank/DDBJ databases">
        <title>Novel Firmicutes and Novel Genomes.</title>
        <authorList>
            <person name="Poppleton D.I."/>
            <person name="Gribaldo S."/>
        </authorList>
    </citation>
    <scope>NUCLEOTIDE SEQUENCE [LARGE SCALE GENOMIC DNA]</scope>
    <source>
        <strain evidence="10 11">CTT3</strain>
    </source>
</reference>
<keyword evidence="11" id="KW-1185">Reference proteome</keyword>
<dbReference type="SUPFAM" id="SSF55347">
    <property type="entry name" value="Glyceraldehyde-3-phosphate dehydrogenase-like, C-terminal domain"/>
    <property type="match status" value="1"/>
</dbReference>
<protein>
    <recommendedName>
        <fullName evidence="7">N-acetyl-gamma-glutamyl-phosphate reductase</fullName>
        <shortName evidence="7">AGPR</shortName>
        <ecNumber evidence="7">1.2.1.38</ecNumber>
    </recommendedName>
    <alternativeName>
        <fullName evidence="7">N-acetyl-glutamate semialdehyde dehydrogenase</fullName>
        <shortName evidence="7">NAGSA dehydrogenase</shortName>
    </alternativeName>
</protein>
<evidence type="ECO:0000256" key="6">
    <source>
        <dbReference type="ARBA" id="ARBA00050557"/>
    </source>
</evidence>
<evidence type="ECO:0000256" key="5">
    <source>
        <dbReference type="ARBA" id="ARBA00023002"/>
    </source>
</evidence>
<dbReference type="InterPro" id="IPR036291">
    <property type="entry name" value="NAD(P)-bd_dom_sf"/>
</dbReference>
<dbReference type="Proteomes" id="UP000284177">
    <property type="component" value="Unassembled WGS sequence"/>
</dbReference>
<evidence type="ECO:0000256" key="1">
    <source>
        <dbReference type="ARBA" id="ARBA00004862"/>
    </source>
</evidence>
<dbReference type="Pfam" id="PF22698">
    <property type="entry name" value="Semialdhyde_dhC_1"/>
    <property type="match status" value="1"/>
</dbReference>
<comment type="subcellular location">
    <subcellularLocation>
        <location evidence="7">Cytoplasm</location>
    </subcellularLocation>
</comment>
<sequence length="345" mass="38968">MIKVGIVGATGYAGQQLLWLLFNHSKIDVCFLSSYNYANSAYSQVYPQYNTFINKYCIDMQTAEKKLPMIDVLFSALPHGKFFPIIEKALNQGVKVIDLSADFRIKDSNVFKKWYQIEHPKKYLLKNSVYGLPELYKEKIRKAKLVANPGCYPTASILALAPLVNSQLVDLSSIIIDAKSGISGAGRKPKLSNVFSECNESIRAYSVTCHRHTAEIEQEISNLYGDKINLSFIPHLIPMNRGILATCYVTLKKNISEESLYSLYEDFYRDEYFVRITSKLPETKWVKRSNLCDIGIRVDKRTSKVLIISAIDNLIKGAAGQAVQNMNIMFGFEETEGLKLISITP</sequence>
<dbReference type="NCBIfam" id="TIGR01850">
    <property type="entry name" value="argC"/>
    <property type="match status" value="1"/>
</dbReference>
<comment type="function">
    <text evidence="7">Catalyzes the NADPH-dependent reduction of N-acetyl-5-glutamyl phosphate to yield N-acetyl-L-glutamate 5-semialdehyde.</text>
</comment>
<dbReference type="EMBL" id="MCIB01000010">
    <property type="protein sequence ID" value="RKD32557.1"/>
    <property type="molecule type" value="Genomic_DNA"/>
</dbReference>
<evidence type="ECO:0000256" key="7">
    <source>
        <dbReference type="HAMAP-Rule" id="MF_00150"/>
    </source>
</evidence>
<dbReference type="SUPFAM" id="SSF51735">
    <property type="entry name" value="NAD(P)-binding Rossmann-fold domains"/>
    <property type="match status" value="1"/>
</dbReference>
<dbReference type="CDD" id="cd17895">
    <property type="entry name" value="AGPR_1_N"/>
    <property type="match status" value="1"/>
</dbReference>
<evidence type="ECO:0000259" key="9">
    <source>
        <dbReference type="SMART" id="SM00859"/>
    </source>
</evidence>
<evidence type="ECO:0000313" key="10">
    <source>
        <dbReference type="EMBL" id="RKD32557.1"/>
    </source>
</evidence>
<dbReference type="GO" id="GO:0003942">
    <property type="term" value="F:N-acetyl-gamma-glutamyl-phosphate reductase activity"/>
    <property type="evidence" value="ECO:0007669"/>
    <property type="project" value="UniProtKB-UniRule"/>
</dbReference>
<dbReference type="InterPro" id="IPR050085">
    <property type="entry name" value="AGPR"/>
</dbReference>
<dbReference type="EC" id="1.2.1.38" evidence="7"/>
<dbReference type="HAMAP" id="MF_00150">
    <property type="entry name" value="ArgC_type1"/>
    <property type="match status" value="1"/>
</dbReference>
<gene>
    <name evidence="7" type="primary">argC</name>
    <name evidence="10" type="ORF">BET03_10805</name>
</gene>
<dbReference type="InterPro" id="IPR000534">
    <property type="entry name" value="Semialdehyde_DH_NAD-bd"/>
</dbReference>
<dbReference type="OrthoDB" id="9801289at2"/>
<dbReference type="InterPro" id="IPR058924">
    <property type="entry name" value="AGPR_dimerisation_dom"/>
</dbReference>
<dbReference type="InterPro" id="IPR023013">
    <property type="entry name" value="AGPR_AS"/>
</dbReference>
<keyword evidence="2 7" id="KW-0055">Arginine biosynthesis</keyword>
<dbReference type="Pfam" id="PF01118">
    <property type="entry name" value="Semialdhyde_dh"/>
    <property type="match status" value="1"/>
</dbReference>